<proteinExistence type="predicted"/>
<evidence type="ECO:0000313" key="2">
    <source>
        <dbReference type="EMBL" id="SJM29933.1"/>
    </source>
</evidence>
<dbReference type="EMBL" id="FUIG01000013">
    <property type="protein sequence ID" value="SJM29933.1"/>
    <property type="molecule type" value="Genomic_DNA"/>
</dbReference>
<sequence>MNAIQIRTMAKDFILKEFLPGERPENLTDSTELITDGILDSLATLKLVAYLEKSCGIEIAPDELVPENLNSITQIANFVQSKQAST</sequence>
<dbReference type="Pfam" id="PF00550">
    <property type="entry name" value="PP-binding"/>
    <property type="match status" value="1"/>
</dbReference>
<feature type="domain" description="Carrier" evidence="1">
    <location>
        <begin position="5"/>
        <end position="83"/>
    </location>
</feature>
<dbReference type="SUPFAM" id="SSF47336">
    <property type="entry name" value="ACP-like"/>
    <property type="match status" value="1"/>
</dbReference>
<reference evidence="3" key="1">
    <citation type="submission" date="2016-12" db="EMBL/GenBank/DDBJ databases">
        <authorList>
            <person name="Brunel B."/>
        </authorList>
    </citation>
    <scope>NUCLEOTIDE SEQUENCE [LARGE SCALE GENOMIC DNA]</scope>
</reference>
<gene>
    <name evidence="2" type="ORF">BQ8482_111863</name>
</gene>
<dbReference type="AlphaFoldDB" id="A0A2P9AFM0"/>
<dbReference type="Proteomes" id="UP000245698">
    <property type="component" value="Unassembled WGS sequence"/>
</dbReference>
<evidence type="ECO:0000313" key="3">
    <source>
        <dbReference type="Proteomes" id="UP000245698"/>
    </source>
</evidence>
<organism evidence="2 3">
    <name type="scientific">Mesorhizobium delmotii</name>
    <dbReference type="NCBI Taxonomy" id="1631247"/>
    <lineage>
        <taxon>Bacteria</taxon>
        <taxon>Pseudomonadati</taxon>
        <taxon>Pseudomonadota</taxon>
        <taxon>Alphaproteobacteria</taxon>
        <taxon>Hyphomicrobiales</taxon>
        <taxon>Phyllobacteriaceae</taxon>
        <taxon>Mesorhizobium</taxon>
    </lineage>
</organism>
<dbReference type="PROSITE" id="PS50075">
    <property type="entry name" value="CARRIER"/>
    <property type="match status" value="1"/>
</dbReference>
<name>A0A2P9AFM0_9HYPH</name>
<dbReference type="RefSeq" id="WP_206523335.1">
    <property type="nucleotide sequence ID" value="NZ_FUIG01000013.1"/>
</dbReference>
<dbReference type="InterPro" id="IPR036736">
    <property type="entry name" value="ACP-like_sf"/>
</dbReference>
<keyword evidence="3" id="KW-1185">Reference proteome</keyword>
<dbReference type="InterPro" id="IPR009081">
    <property type="entry name" value="PP-bd_ACP"/>
</dbReference>
<accession>A0A2P9AFM0</accession>
<protein>
    <submittedName>
        <fullName evidence="2">Acyl carrier protein</fullName>
    </submittedName>
</protein>
<evidence type="ECO:0000259" key="1">
    <source>
        <dbReference type="PROSITE" id="PS50075"/>
    </source>
</evidence>
<dbReference type="Gene3D" id="1.10.1200.10">
    <property type="entry name" value="ACP-like"/>
    <property type="match status" value="1"/>
</dbReference>